<comment type="caution">
    <text evidence="1">The sequence shown here is derived from an EMBL/GenBank/DDBJ whole genome shotgun (WGS) entry which is preliminary data.</text>
</comment>
<gene>
    <name evidence="1" type="ORF">EYF80_058854</name>
</gene>
<sequence>MDPAFKHQMDSDSLYRAFAWPEDRDVLLQNTSAGHYYHVHHELKTRTEAQRHCRENHVDLATIRDQEDLETLMTLKGPMPSVSFMTPVTGGLNHYVHTGVESLQLNWSSACTCTIRSTLVKFWSDSPEGHLFNSYFTD</sequence>
<evidence type="ECO:0000313" key="1">
    <source>
        <dbReference type="EMBL" id="TNN30994.1"/>
    </source>
</evidence>
<protein>
    <recommendedName>
        <fullName evidence="3">C-type lectin domain-containing protein</fullName>
    </recommendedName>
</protein>
<dbReference type="OrthoDB" id="6369810at2759"/>
<organism evidence="1 2">
    <name type="scientific">Liparis tanakae</name>
    <name type="common">Tanaka's snailfish</name>
    <dbReference type="NCBI Taxonomy" id="230148"/>
    <lineage>
        <taxon>Eukaryota</taxon>
        <taxon>Metazoa</taxon>
        <taxon>Chordata</taxon>
        <taxon>Craniata</taxon>
        <taxon>Vertebrata</taxon>
        <taxon>Euteleostomi</taxon>
        <taxon>Actinopterygii</taxon>
        <taxon>Neopterygii</taxon>
        <taxon>Teleostei</taxon>
        <taxon>Neoteleostei</taxon>
        <taxon>Acanthomorphata</taxon>
        <taxon>Eupercaria</taxon>
        <taxon>Perciformes</taxon>
        <taxon>Cottioidei</taxon>
        <taxon>Cottales</taxon>
        <taxon>Liparidae</taxon>
        <taxon>Liparis</taxon>
    </lineage>
</organism>
<keyword evidence="2" id="KW-1185">Reference proteome</keyword>
<evidence type="ECO:0000313" key="2">
    <source>
        <dbReference type="Proteomes" id="UP000314294"/>
    </source>
</evidence>
<reference evidence="1 2" key="1">
    <citation type="submission" date="2019-03" db="EMBL/GenBank/DDBJ databases">
        <title>First draft genome of Liparis tanakae, snailfish: a comprehensive survey of snailfish specific genes.</title>
        <authorList>
            <person name="Kim W."/>
            <person name="Song I."/>
            <person name="Jeong J.-H."/>
            <person name="Kim D."/>
            <person name="Kim S."/>
            <person name="Ryu S."/>
            <person name="Song J.Y."/>
            <person name="Lee S.K."/>
        </authorList>
    </citation>
    <scope>NUCLEOTIDE SEQUENCE [LARGE SCALE GENOMIC DNA]</scope>
    <source>
        <tissue evidence="1">Muscle</tissue>
    </source>
</reference>
<evidence type="ECO:0008006" key="3">
    <source>
        <dbReference type="Google" id="ProtNLM"/>
    </source>
</evidence>
<dbReference type="EMBL" id="SRLO01003919">
    <property type="protein sequence ID" value="TNN30994.1"/>
    <property type="molecule type" value="Genomic_DNA"/>
</dbReference>
<name>A0A4Z2ERJ7_9TELE</name>
<dbReference type="Proteomes" id="UP000314294">
    <property type="component" value="Unassembled WGS sequence"/>
</dbReference>
<dbReference type="SUPFAM" id="SSF56436">
    <property type="entry name" value="C-type lectin-like"/>
    <property type="match status" value="1"/>
</dbReference>
<dbReference type="InterPro" id="IPR016187">
    <property type="entry name" value="CTDL_fold"/>
</dbReference>
<proteinExistence type="predicted"/>
<accession>A0A4Z2ERJ7</accession>
<dbReference type="AlphaFoldDB" id="A0A4Z2ERJ7"/>
<dbReference type="InterPro" id="IPR016186">
    <property type="entry name" value="C-type_lectin-like/link_sf"/>
</dbReference>
<dbReference type="Gene3D" id="3.10.100.10">
    <property type="entry name" value="Mannose-Binding Protein A, subunit A"/>
    <property type="match status" value="1"/>
</dbReference>